<comment type="caution">
    <text evidence="2">The sequence shown here is derived from an EMBL/GenBank/DDBJ whole genome shotgun (WGS) entry which is preliminary data.</text>
</comment>
<sequence>MGGNFERYTELKKIIALLRLSIGSSVGRNLVKQVSYQEVGCRYFASKASVLEMFCCDKPNPLGLIHKLRVDLHQCHRHRNHVHVIDQFSKSQILVDVIDPIYPVQFDVIDDESVDANWKSKKKYIDNFDFTIITTQEPIVVEVSTQEPIVADVSTQEPIMAEVSTQEPIVVEVSTKCNDEFDESTPSDGQFFYDDEGTDTAYETEYDVQSSEDAGIDDDDDDEDEDFLVDEENEIVEPDVDVHLFGIRMDLPFDNIGVTNLVPDDVLEGEDVDVINADGFDNDPGNDDELNYRRRRLAELSREMEGVMNDSGQWKYSFYTGQ</sequence>
<evidence type="ECO:0000313" key="3">
    <source>
        <dbReference type="Proteomes" id="UP001151760"/>
    </source>
</evidence>
<feature type="region of interest" description="Disordered" evidence="1">
    <location>
        <begin position="205"/>
        <end position="224"/>
    </location>
</feature>
<evidence type="ECO:0000256" key="1">
    <source>
        <dbReference type="SAM" id="MobiDB-lite"/>
    </source>
</evidence>
<evidence type="ECO:0000313" key="2">
    <source>
        <dbReference type="EMBL" id="GJS75723.1"/>
    </source>
</evidence>
<dbReference type="EMBL" id="BQNB010010324">
    <property type="protein sequence ID" value="GJS75723.1"/>
    <property type="molecule type" value="Genomic_DNA"/>
</dbReference>
<reference evidence="2" key="2">
    <citation type="submission" date="2022-01" db="EMBL/GenBank/DDBJ databases">
        <authorList>
            <person name="Yamashiro T."/>
            <person name="Shiraishi A."/>
            <person name="Satake H."/>
            <person name="Nakayama K."/>
        </authorList>
    </citation>
    <scope>NUCLEOTIDE SEQUENCE</scope>
</reference>
<accession>A0ABQ4YFI2</accession>
<gene>
    <name evidence="2" type="ORF">Tco_0725604</name>
</gene>
<feature type="compositionally biased region" description="Acidic residues" evidence="1">
    <location>
        <begin position="214"/>
        <end position="224"/>
    </location>
</feature>
<protein>
    <submittedName>
        <fullName evidence="2">Uncharacterized protein</fullName>
    </submittedName>
</protein>
<dbReference type="Proteomes" id="UP001151760">
    <property type="component" value="Unassembled WGS sequence"/>
</dbReference>
<proteinExistence type="predicted"/>
<reference evidence="2" key="1">
    <citation type="journal article" date="2022" name="Int. J. Mol. Sci.">
        <title>Draft Genome of Tanacetum Coccineum: Genomic Comparison of Closely Related Tanacetum-Family Plants.</title>
        <authorList>
            <person name="Yamashiro T."/>
            <person name="Shiraishi A."/>
            <person name="Nakayama K."/>
            <person name="Satake H."/>
        </authorList>
    </citation>
    <scope>NUCLEOTIDE SEQUENCE</scope>
</reference>
<keyword evidence="3" id="KW-1185">Reference proteome</keyword>
<name>A0ABQ4YFI2_9ASTR</name>
<organism evidence="2 3">
    <name type="scientific">Tanacetum coccineum</name>
    <dbReference type="NCBI Taxonomy" id="301880"/>
    <lineage>
        <taxon>Eukaryota</taxon>
        <taxon>Viridiplantae</taxon>
        <taxon>Streptophyta</taxon>
        <taxon>Embryophyta</taxon>
        <taxon>Tracheophyta</taxon>
        <taxon>Spermatophyta</taxon>
        <taxon>Magnoliopsida</taxon>
        <taxon>eudicotyledons</taxon>
        <taxon>Gunneridae</taxon>
        <taxon>Pentapetalae</taxon>
        <taxon>asterids</taxon>
        <taxon>campanulids</taxon>
        <taxon>Asterales</taxon>
        <taxon>Asteraceae</taxon>
        <taxon>Asteroideae</taxon>
        <taxon>Anthemideae</taxon>
        <taxon>Anthemidinae</taxon>
        <taxon>Tanacetum</taxon>
    </lineage>
</organism>